<gene>
    <name evidence="2" type="primary">STARD4</name>
</gene>
<name>A0AAY4DWZ6_9TELE</name>
<reference evidence="2" key="2">
    <citation type="submission" date="2025-08" db="UniProtKB">
        <authorList>
            <consortium name="Ensembl"/>
        </authorList>
    </citation>
    <scope>IDENTIFICATION</scope>
</reference>
<dbReference type="InterPro" id="IPR002913">
    <property type="entry name" value="START_lipid-bd_dom"/>
</dbReference>
<dbReference type="GO" id="GO:0120020">
    <property type="term" value="F:cholesterol transfer activity"/>
    <property type="evidence" value="ECO:0007669"/>
    <property type="project" value="TreeGrafter"/>
</dbReference>
<dbReference type="PANTHER" id="PTHR47006:SF1">
    <property type="entry name" value="STAR-RELATED LIPID TRANSFER PROTEIN 4"/>
    <property type="match status" value="1"/>
</dbReference>
<dbReference type="PANTHER" id="PTHR47006">
    <property type="entry name" value="STAR-RELATED LIPID TRANSFER PROTEIN 4"/>
    <property type="match status" value="1"/>
</dbReference>
<evidence type="ECO:0000313" key="3">
    <source>
        <dbReference type="Proteomes" id="UP000694580"/>
    </source>
</evidence>
<evidence type="ECO:0000259" key="1">
    <source>
        <dbReference type="PROSITE" id="PS50848"/>
    </source>
</evidence>
<keyword evidence="3" id="KW-1185">Reference proteome</keyword>
<dbReference type="Gene3D" id="3.30.530.20">
    <property type="match status" value="1"/>
</dbReference>
<evidence type="ECO:0000313" key="2">
    <source>
        <dbReference type="Ensembl" id="ENSDCDP00010049810.1"/>
    </source>
</evidence>
<dbReference type="InterPro" id="IPR042555">
    <property type="entry name" value="StarD4"/>
</dbReference>
<dbReference type="Ensembl" id="ENSDCDT00010060221.1">
    <property type="protein sequence ID" value="ENSDCDP00010049810.1"/>
    <property type="gene ID" value="ENSDCDG00010029707.1"/>
</dbReference>
<dbReference type="SMART" id="SM00234">
    <property type="entry name" value="START"/>
    <property type="match status" value="1"/>
</dbReference>
<dbReference type="GO" id="GO:0032367">
    <property type="term" value="P:intracellular cholesterol transport"/>
    <property type="evidence" value="ECO:0007669"/>
    <property type="project" value="InterPro"/>
</dbReference>
<dbReference type="GO" id="GO:0015485">
    <property type="term" value="F:cholesterol binding"/>
    <property type="evidence" value="ECO:0007669"/>
    <property type="project" value="InterPro"/>
</dbReference>
<dbReference type="GO" id="GO:0070508">
    <property type="term" value="P:cholesterol import"/>
    <property type="evidence" value="ECO:0007669"/>
    <property type="project" value="TreeGrafter"/>
</dbReference>
<dbReference type="GO" id="GO:0010879">
    <property type="term" value="P:cholesterol transport involved in cholesterol storage"/>
    <property type="evidence" value="ECO:0007669"/>
    <property type="project" value="TreeGrafter"/>
</dbReference>
<reference evidence="2" key="3">
    <citation type="submission" date="2025-09" db="UniProtKB">
        <authorList>
            <consortium name="Ensembl"/>
        </authorList>
    </citation>
    <scope>IDENTIFICATION</scope>
</reference>
<dbReference type="AlphaFoldDB" id="A0AAY4DWZ6"/>
<dbReference type="Proteomes" id="UP000694580">
    <property type="component" value="Chromosome 3"/>
</dbReference>
<dbReference type="SUPFAM" id="SSF55961">
    <property type="entry name" value="Bet v1-like"/>
    <property type="match status" value="1"/>
</dbReference>
<sequence>MEDYSDLIKRLEGTLITYHNTEDNEWQIAKRAKDVTVWRKPSTEFNGFLYKAQGIVSDNPTRIMDYVRPGPCRLNWDSLMTSLDIVKTISEECCIVRHTTAGQMLNIISPREFVDFSYTTIFQDGLLSCGLSMDYEETKHNFVRGFNHPCGWFCMPTAEGPNQSNLSGYIQTDLRGMLPQTAVDNGMATGIVNFYTDLRRALKA</sequence>
<proteinExistence type="predicted"/>
<dbReference type="GO" id="GO:0005783">
    <property type="term" value="C:endoplasmic reticulum"/>
    <property type="evidence" value="ECO:0007669"/>
    <property type="project" value="TreeGrafter"/>
</dbReference>
<dbReference type="Pfam" id="PF01852">
    <property type="entry name" value="START"/>
    <property type="match status" value="1"/>
</dbReference>
<dbReference type="GeneID" id="114786509"/>
<dbReference type="GO" id="GO:0005829">
    <property type="term" value="C:cytosol"/>
    <property type="evidence" value="ECO:0007669"/>
    <property type="project" value="TreeGrafter"/>
</dbReference>
<feature type="domain" description="START" evidence="1">
    <location>
        <begin position="15"/>
        <end position="204"/>
    </location>
</feature>
<organism evidence="2 3">
    <name type="scientific">Denticeps clupeoides</name>
    <name type="common">denticle herring</name>
    <dbReference type="NCBI Taxonomy" id="299321"/>
    <lineage>
        <taxon>Eukaryota</taxon>
        <taxon>Metazoa</taxon>
        <taxon>Chordata</taxon>
        <taxon>Craniata</taxon>
        <taxon>Vertebrata</taxon>
        <taxon>Euteleostomi</taxon>
        <taxon>Actinopterygii</taxon>
        <taxon>Neopterygii</taxon>
        <taxon>Teleostei</taxon>
        <taxon>Clupei</taxon>
        <taxon>Clupeiformes</taxon>
        <taxon>Denticipitoidei</taxon>
        <taxon>Denticipitidae</taxon>
        <taxon>Denticeps</taxon>
    </lineage>
</organism>
<reference evidence="2 3" key="1">
    <citation type="submission" date="2020-06" db="EMBL/GenBank/DDBJ databases">
        <authorList>
            <consortium name="Wellcome Sanger Institute Data Sharing"/>
        </authorList>
    </citation>
    <scope>NUCLEOTIDE SEQUENCE [LARGE SCALE GENOMIC DNA]</scope>
</reference>
<dbReference type="RefSeq" id="XP_028829507.1">
    <property type="nucleotide sequence ID" value="XM_028973674.1"/>
</dbReference>
<dbReference type="InterPro" id="IPR023393">
    <property type="entry name" value="START-like_dom_sf"/>
</dbReference>
<dbReference type="GeneTree" id="ENSGT00940000159243"/>
<accession>A0AAY4DWZ6</accession>
<dbReference type="PROSITE" id="PS50848">
    <property type="entry name" value="START"/>
    <property type="match status" value="1"/>
</dbReference>
<protein>
    <recommendedName>
        <fullName evidence="1">START domain-containing protein</fullName>
    </recommendedName>
</protein>